<sequence length="52" mass="6044">MLRRIYNGRTVPIIVDGQPFLTYKEARRYLLSLTPEAREKVYAAMRDIAASE</sequence>
<dbReference type="EMBL" id="JBFNXR010000052">
    <property type="protein sequence ID" value="MEW9856344.1"/>
    <property type="molecule type" value="Genomic_DNA"/>
</dbReference>
<dbReference type="Proteomes" id="UP001556118">
    <property type="component" value="Unassembled WGS sequence"/>
</dbReference>
<evidence type="ECO:0000313" key="1">
    <source>
        <dbReference type="EMBL" id="MEW9856344.1"/>
    </source>
</evidence>
<protein>
    <submittedName>
        <fullName evidence="1">Uncharacterized protein</fullName>
    </submittedName>
</protein>
<reference evidence="1 2" key="1">
    <citation type="submission" date="2024-06" db="EMBL/GenBank/DDBJ databases">
        <title>Novosphingobium rhizovicinus M1R2S20.</title>
        <authorList>
            <person name="Sun J.-Q."/>
        </authorList>
    </citation>
    <scope>NUCLEOTIDE SEQUENCE [LARGE SCALE GENOMIC DNA]</scope>
    <source>
        <strain evidence="1 2">M1R2S20</strain>
    </source>
</reference>
<organism evidence="1 2">
    <name type="scientific">Novosphingobium rhizovicinum</name>
    <dbReference type="NCBI Taxonomy" id="3228928"/>
    <lineage>
        <taxon>Bacteria</taxon>
        <taxon>Pseudomonadati</taxon>
        <taxon>Pseudomonadota</taxon>
        <taxon>Alphaproteobacteria</taxon>
        <taxon>Sphingomonadales</taxon>
        <taxon>Sphingomonadaceae</taxon>
        <taxon>Novosphingobium</taxon>
    </lineage>
</organism>
<dbReference type="RefSeq" id="WP_367774761.1">
    <property type="nucleotide sequence ID" value="NZ_JBFNXR010000052.1"/>
</dbReference>
<keyword evidence="2" id="KW-1185">Reference proteome</keyword>
<comment type="caution">
    <text evidence="1">The sequence shown here is derived from an EMBL/GenBank/DDBJ whole genome shotgun (WGS) entry which is preliminary data.</text>
</comment>
<proteinExistence type="predicted"/>
<gene>
    <name evidence="1" type="ORF">ABUH87_14495</name>
</gene>
<accession>A0ABV3RGJ1</accession>
<name>A0ABV3RGJ1_9SPHN</name>
<evidence type="ECO:0000313" key="2">
    <source>
        <dbReference type="Proteomes" id="UP001556118"/>
    </source>
</evidence>